<proteinExistence type="inferred from homology"/>
<dbReference type="AlphaFoldDB" id="A0A6I2F7Y4"/>
<dbReference type="PRINTS" id="PR00080">
    <property type="entry name" value="SDRFAMILY"/>
</dbReference>
<dbReference type="InterPro" id="IPR002347">
    <property type="entry name" value="SDR_fam"/>
</dbReference>
<dbReference type="SUPFAM" id="SSF51735">
    <property type="entry name" value="NAD(P)-binding Rossmann-fold domains"/>
    <property type="match status" value="1"/>
</dbReference>
<evidence type="ECO:0000256" key="2">
    <source>
        <dbReference type="ARBA" id="ARBA00023002"/>
    </source>
</evidence>
<dbReference type="PANTHER" id="PTHR42901:SF1">
    <property type="entry name" value="ALCOHOL DEHYDROGENASE"/>
    <property type="match status" value="1"/>
</dbReference>
<dbReference type="GO" id="GO:0016491">
    <property type="term" value="F:oxidoreductase activity"/>
    <property type="evidence" value="ECO:0007669"/>
    <property type="project" value="UniProtKB-KW"/>
</dbReference>
<keyword evidence="5" id="KW-1185">Reference proteome</keyword>
<sequence>MTIDFTGTTALVTGASSGLGASFATQLAQRGADVVLVARRDGRLRELAERIEREHGVRATPIALDLARPDAHTRLRGELEERGIRIDTLINNAGFGVKGAFVDADPARIAEMVQLDVAAVVALTREFLPDLVRSGRGALVNLASTAAYQPCPDMAVYGASKAFVLSFTEAIAYETRESGLRVLTLSPGATRTEFFDVVGTENAAVGRFQSPSQVVSLALRRLDGRRTPASIVSGRANALTSTLVRFLPRRLALAISGRVLAEPAR</sequence>
<reference evidence="4 5" key="1">
    <citation type="submission" date="2019-10" db="EMBL/GenBank/DDBJ databases">
        <authorList>
            <person name="Nie G."/>
            <person name="Ming H."/>
            <person name="Yi B."/>
        </authorList>
    </citation>
    <scope>NUCLEOTIDE SEQUENCE [LARGE SCALE GENOMIC DNA]</scope>
    <source>
        <strain evidence="4 5">CFH 90414</strain>
    </source>
</reference>
<dbReference type="PIRSF" id="PIRSF000126">
    <property type="entry name" value="11-beta-HSD1"/>
    <property type="match status" value="1"/>
</dbReference>
<dbReference type="InterPro" id="IPR036291">
    <property type="entry name" value="NAD(P)-bd_dom_sf"/>
</dbReference>
<comment type="similarity">
    <text evidence="1 3">Belongs to the short-chain dehydrogenases/reductases (SDR) family.</text>
</comment>
<keyword evidence="2" id="KW-0560">Oxidoreductase</keyword>
<dbReference type="CDD" id="cd05233">
    <property type="entry name" value="SDR_c"/>
    <property type="match status" value="1"/>
</dbReference>
<dbReference type="Gene3D" id="3.40.50.720">
    <property type="entry name" value="NAD(P)-binding Rossmann-like Domain"/>
    <property type="match status" value="1"/>
</dbReference>
<dbReference type="Pfam" id="PF00106">
    <property type="entry name" value="adh_short"/>
    <property type="match status" value="1"/>
</dbReference>
<dbReference type="PANTHER" id="PTHR42901">
    <property type="entry name" value="ALCOHOL DEHYDROGENASE"/>
    <property type="match status" value="1"/>
</dbReference>
<evidence type="ECO:0000313" key="5">
    <source>
        <dbReference type="Proteomes" id="UP000431080"/>
    </source>
</evidence>
<organism evidence="4 5">
    <name type="scientific">Agromyces agglutinans</name>
    <dbReference type="NCBI Taxonomy" id="2662258"/>
    <lineage>
        <taxon>Bacteria</taxon>
        <taxon>Bacillati</taxon>
        <taxon>Actinomycetota</taxon>
        <taxon>Actinomycetes</taxon>
        <taxon>Micrococcales</taxon>
        <taxon>Microbacteriaceae</taxon>
        <taxon>Agromyces</taxon>
    </lineage>
</organism>
<dbReference type="InterPro" id="IPR020904">
    <property type="entry name" value="Sc_DH/Rdtase_CS"/>
</dbReference>
<dbReference type="PROSITE" id="PS00061">
    <property type="entry name" value="ADH_SHORT"/>
    <property type="match status" value="1"/>
</dbReference>
<evidence type="ECO:0000256" key="1">
    <source>
        <dbReference type="ARBA" id="ARBA00006484"/>
    </source>
</evidence>
<dbReference type="PRINTS" id="PR00081">
    <property type="entry name" value="GDHRDH"/>
</dbReference>
<comment type="caution">
    <text evidence="4">The sequence shown here is derived from an EMBL/GenBank/DDBJ whole genome shotgun (WGS) entry which is preliminary data.</text>
</comment>
<dbReference type="Proteomes" id="UP000431080">
    <property type="component" value="Unassembled WGS sequence"/>
</dbReference>
<accession>A0A6I2F7Y4</accession>
<gene>
    <name evidence="4" type="ORF">GE115_10935</name>
</gene>
<evidence type="ECO:0000256" key="3">
    <source>
        <dbReference type="RuleBase" id="RU000363"/>
    </source>
</evidence>
<protein>
    <submittedName>
        <fullName evidence="4">SDR family NAD(P)-dependent oxidoreductase</fullName>
    </submittedName>
</protein>
<dbReference type="RefSeq" id="WP_153684815.1">
    <property type="nucleotide sequence ID" value="NZ_WJIF01000005.1"/>
</dbReference>
<dbReference type="EMBL" id="WJIF01000005">
    <property type="protein sequence ID" value="MRG60374.1"/>
    <property type="molecule type" value="Genomic_DNA"/>
</dbReference>
<evidence type="ECO:0000313" key="4">
    <source>
        <dbReference type="EMBL" id="MRG60374.1"/>
    </source>
</evidence>
<name>A0A6I2F7Y4_9MICO</name>